<dbReference type="InterPro" id="IPR032710">
    <property type="entry name" value="NTF2-like_dom_sf"/>
</dbReference>
<comment type="caution">
    <text evidence="3">The sequence shown here is derived from an EMBL/GenBank/DDBJ whole genome shotgun (WGS) entry which is preliminary data.</text>
</comment>
<dbReference type="Gene3D" id="3.10.450.50">
    <property type="match status" value="1"/>
</dbReference>
<evidence type="ECO:0000313" key="4">
    <source>
        <dbReference type="Proteomes" id="UP001500518"/>
    </source>
</evidence>
<protein>
    <recommendedName>
        <fullName evidence="2">SnoaL-like domain-containing protein</fullName>
    </recommendedName>
</protein>
<feature type="domain" description="SnoaL-like" evidence="2">
    <location>
        <begin position="34"/>
        <end position="161"/>
    </location>
</feature>
<feature type="signal peptide" evidence="1">
    <location>
        <begin position="1"/>
        <end position="26"/>
    </location>
</feature>
<sequence length="170" mass="18677">MTGMNWRAGLLACLMVAMPAAAPAQAQQAPSELQELRDRAAIEELLRAYGRTIDERDFEAFGALFAEDGEYGSGPVTSVGPEAIAESMRSVFEANALGFAEPNFHVFFNEVIAIDGDSARASSMSFYIVPGEDGLPEIALMARYDDELIRVSERWKFRSRRVEGLLPAPR</sequence>
<dbReference type="Pfam" id="PF13577">
    <property type="entry name" value="SnoaL_4"/>
    <property type="match status" value="1"/>
</dbReference>
<dbReference type="InterPro" id="IPR037401">
    <property type="entry name" value="SnoaL-like"/>
</dbReference>
<keyword evidence="4" id="KW-1185">Reference proteome</keyword>
<keyword evidence="1" id="KW-0732">Signal</keyword>
<reference evidence="4" key="1">
    <citation type="journal article" date="2019" name="Int. J. Syst. Evol. Microbiol.">
        <title>The Global Catalogue of Microorganisms (GCM) 10K type strain sequencing project: providing services to taxonomists for standard genome sequencing and annotation.</title>
        <authorList>
            <consortium name="The Broad Institute Genomics Platform"/>
            <consortium name="The Broad Institute Genome Sequencing Center for Infectious Disease"/>
            <person name="Wu L."/>
            <person name="Ma J."/>
        </authorList>
    </citation>
    <scope>NUCLEOTIDE SEQUENCE [LARGE SCALE GENOMIC DNA]</scope>
    <source>
        <strain evidence="4">JCM 18014</strain>
    </source>
</reference>
<gene>
    <name evidence="3" type="ORF">GCM10023208_15320</name>
</gene>
<evidence type="ECO:0000256" key="1">
    <source>
        <dbReference type="SAM" id="SignalP"/>
    </source>
</evidence>
<dbReference type="Proteomes" id="UP001500518">
    <property type="component" value="Unassembled WGS sequence"/>
</dbReference>
<evidence type="ECO:0000259" key="2">
    <source>
        <dbReference type="Pfam" id="PF13577"/>
    </source>
</evidence>
<name>A0ABP9K8U8_9SPHN</name>
<dbReference type="CDD" id="cd00531">
    <property type="entry name" value="NTF2_like"/>
    <property type="match status" value="1"/>
</dbReference>
<feature type="chain" id="PRO_5047398724" description="SnoaL-like domain-containing protein" evidence="1">
    <location>
        <begin position="27"/>
        <end position="170"/>
    </location>
</feature>
<dbReference type="SUPFAM" id="SSF54427">
    <property type="entry name" value="NTF2-like"/>
    <property type="match status" value="1"/>
</dbReference>
<organism evidence="3 4">
    <name type="scientific">Erythrobacter westpacificensis</name>
    <dbReference type="NCBI Taxonomy" id="1055231"/>
    <lineage>
        <taxon>Bacteria</taxon>
        <taxon>Pseudomonadati</taxon>
        <taxon>Pseudomonadota</taxon>
        <taxon>Alphaproteobacteria</taxon>
        <taxon>Sphingomonadales</taxon>
        <taxon>Erythrobacteraceae</taxon>
        <taxon>Erythrobacter/Porphyrobacter group</taxon>
        <taxon>Erythrobacter</taxon>
    </lineage>
</organism>
<accession>A0ABP9K8U8</accession>
<dbReference type="EMBL" id="BAABHV010000009">
    <property type="protein sequence ID" value="GAA5053408.1"/>
    <property type="molecule type" value="Genomic_DNA"/>
</dbReference>
<evidence type="ECO:0000313" key="3">
    <source>
        <dbReference type="EMBL" id="GAA5053408.1"/>
    </source>
</evidence>
<dbReference type="RefSeq" id="WP_346032514.1">
    <property type="nucleotide sequence ID" value="NZ_BAABHV010000009.1"/>
</dbReference>
<proteinExistence type="predicted"/>